<feature type="compositionally biased region" description="Basic and acidic residues" evidence="1">
    <location>
        <begin position="1"/>
        <end position="19"/>
    </location>
</feature>
<evidence type="ECO:0000313" key="2">
    <source>
        <dbReference type="EMBL" id="ETE68677.1"/>
    </source>
</evidence>
<feature type="non-terminal residue" evidence="2">
    <location>
        <position position="1"/>
    </location>
</feature>
<protein>
    <submittedName>
        <fullName evidence="2">Uncharacterized protein</fullName>
    </submittedName>
</protein>
<proteinExistence type="predicted"/>
<reference evidence="2 3" key="1">
    <citation type="journal article" date="2013" name="Proc. Natl. Acad. Sci. U.S.A.">
        <title>The king cobra genome reveals dynamic gene evolution and adaptation in the snake venom system.</title>
        <authorList>
            <person name="Vonk F.J."/>
            <person name="Casewell N.R."/>
            <person name="Henkel C.V."/>
            <person name="Heimberg A.M."/>
            <person name="Jansen H.J."/>
            <person name="McCleary R.J."/>
            <person name="Kerkkamp H.M."/>
            <person name="Vos R.A."/>
            <person name="Guerreiro I."/>
            <person name="Calvete J.J."/>
            <person name="Wuster W."/>
            <person name="Woods A.E."/>
            <person name="Logan J.M."/>
            <person name="Harrison R.A."/>
            <person name="Castoe T.A."/>
            <person name="de Koning A.P."/>
            <person name="Pollock D.D."/>
            <person name="Yandell M."/>
            <person name="Calderon D."/>
            <person name="Renjifo C."/>
            <person name="Currier R.B."/>
            <person name="Salgado D."/>
            <person name="Pla D."/>
            <person name="Sanz L."/>
            <person name="Hyder A.S."/>
            <person name="Ribeiro J.M."/>
            <person name="Arntzen J.W."/>
            <person name="van den Thillart G.E."/>
            <person name="Boetzer M."/>
            <person name="Pirovano W."/>
            <person name="Dirks R.P."/>
            <person name="Spaink H.P."/>
            <person name="Duboule D."/>
            <person name="McGlinn E."/>
            <person name="Kini R.M."/>
            <person name="Richardson M.K."/>
        </authorList>
    </citation>
    <scope>NUCLEOTIDE SEQUENCE</scope>
    <source>
        <tissue evidence="2">Blood</tissue>
    </source>
</reference>
<name>V8P473_OPHHA</name>
<dbReference type="AlphaFoldDB" id="V8P473"/>
<evidence type="ECO:0000256" key="1">
    <source>
        <dbReference type="SAM" id="MobiDB-lite"/>
    </source>
</evidence>
<evidence type="ECO:0000313" key="3">
    <source>
        <dbReference type="Proteomes" id="UP000018936"/>
    </source>
</evidence>
<sequence>CIGETREIDRRKEQAESSRGKGTAEGSLRETGRRGCRRRRERPGLELWHCCWRGLPGSCGFWGKHISILHELRKPSTISWPRPNCPLPTIYSTTIRPWSVSCLSAGAYRAISSWSTRLQWLPTIWMAECSTSRTSLCRWT</sequence>
<comment type="caution">
    <text evidence="2">The sequence shown here is derived from an EMBL/GenBank/DDBJ whole genome shotgun (WGS) entry which is preliminary data.</text>
</comment>
<accession>V8P473</accession>
<dbReference type="Proteomes" id="UP000018936">
    <property type="component" value="Unassembled WGS sequence"/>
</dbReference>
<gene>
    <name evidence="2" type="ORF">L345_05523</name>
</gene>
<keyword evidence="3" id="KW-1185">Reference proteome</keyword>
<organism evidence="2 3">
    <name type="scientific">Ophiophagus hannah</name>
    <name type="common">King cobra</name>
    <name type="synonym">Naja hannah</name>
    <dbReference type="NCBI Taxonomy" id="8665"/>
    <lineage>
        <taxon>Eukaryota</taxon>
        <taxon>Metazoa</taxon>
        <taxon>Chordata</taxon>
        <taxon>Craniata</taxon>
        <taxon>Vertebrata</taxon>
        <taxon>Euteleostomi</taxon>
        <taxon>Lepidosauria</taxon>
        <taxon>Squamata</taxon>
        <taxon>Bifurcata</taxon>
        <taxon>Unidentata</taxon>
        <taxon>Episquamata</taxon>
        <taxon>Toxicofera</taxon>
        <taxon>Serpentes</taxon>
        <taxon>Colubroidea</taxon>
        <taxon>Elapidae</taxon>
        <taxon>Elapinae</taxon>
        <taxon>Ophiophagus</taxon>
    </lineage>
</organism>
<dbReference type="EMBL" id="AZIM01000962">
    <property type="protein sequence ID" value="ETE68677.1"/>
    <property type="molecule type" value="Genomic_DNA"/>
</dbReference>
<feature type="region of interest" description="Disordered" evidence="1">
    <location>
        <begin position="1"/>
        <end position="33"/>
    </location>
</feature>